<organism evidence="4 5">
    <name type="scientific">Helicobacter didelphidarum</name>
    <dbReference type="NCBI Taxonomy" id="2040648"/>
    <lineage>
        <taxon>Bacteria</taxon>
        <taxon>Pseudomonadati</taxon>
        <taxon>Campylobacterota</taxon>
        <taxon>Epsilonproteobacteria</taxon>
        <taxon>Campylobacterales</taxon>
        <taxon>Helicobacteraceae</taxon>
        <taxon>Helicobacter</taxon>
    </lineage>
</organism>
<accession>A0A3D8IPG1</accession>
<dbReference type="GO" id="GO:0019563">
    <property type="term" value="P:glycerol catabolic process"/>
    <property type="evidence" value="ECO:0007669"/>
    <property type="project" value="TreeGrafter"/>
</dbReference>
<evidence type="ECO:0000313" key="5">
    <source>
        <dbReference type="Proteomes" id="UP000256379"/>
    </source>
</evidence>
<dbReference type="Proteomes" id="UP000256379">
    <property type="component" value="Unassembled WGS sequence"/>
</dbReference>
<dbReference type="AlphaFoldDB" id="A0A3D8IPG1"/>
<dbReference type="InterPro" id="IPR013785">
    <property type="entry name" value="Aldolase_TIM"/>
</dbReference>
<dbReference type="InterPro" id="IPR020861">
    <property type="entry name" value="Triosephosphate_isomerase_AS"/>
</dbReference>
<dbReference type="GO" id="GO:0005829">
    <property type="term" value="C:cytosol"/>
    <property type="evidence" value="ECO:0007669"/>
    <property type="project" value="TreeGrafter"/>
</dbReference>
<proteinExistence type="inferred from homology"/>
<dbReference type="PROSITE" id="PS51440">
    <property type="entry name" value="TIM_2"/>
    <property type="match status" value="1"/>
</dbReference>
<keyword evidence="3" id="KW-0324">Glycolysis</keyword>
<keyword evidence="3" id="KW-0963">Cytoplasm</keyword>
<dbReference type="PANTHER" id="PTHR21139:SF42">
    <property type="entry name" value="TRIOSEPHOSPHATE ISOMERASE"/>
    <property type="match status" value="1"/>
</dbReference>
<comment type="subunit">
    <text evidence="3">Homodimer.</text>
</comment>
<dbReference type="PROSITE" id="PS00171">
    <property type="entry name" value="TIM_1"/>
    <property type="match status" value="1"/>
</dbReference>
<evidence type="ECO:0000256" key="2">
    <source>
        <dbReference type="ARBA" id="ARBA00023235"/>
    </source>
</evidence>
<dbReference type="GO" id="GO:0006094">
    <property type="term" value="P:gluconeogenesis"/>
    <property type="evidence" value="ECO:0007669"/>
    <property type="project" value="UniProtKB-UniPathway"/>
</dbReference>
<evidence type="ECO:0000313" key="4">
    <source>
        <dbReference type="EMBL" id="RDU67148.1"/>
    </source>
</evidence>
<dbReference type="InterPro" id="IPR035990">
    <property type="entry name" value="TIM_sf"/>
</dbReference>
<comment type="pathway">
    <text evidence="3">Carbohydrate degradation; glycolysis; D-glyceraldehyde 3-phosphate from glycerone phosphate: step 1/1.</text>
</comment>
<protein>
    <recommendedName>
        <fullName evidence="3">Triosephosphate isomerase</fullName>
        <ecNumber evidence="3">5.3.1.1</ecNumber>
    </recommendedName>
</protein>
<dbReference type="Pfam" id="PF00121">
    <property type="entry name" value="TIM"/>
    <property type="match status" value="1"/>
</dbReference>
<sequence length="229" mass="25606">MKIIAANLKANHTPRSIITYCNDLQTRLGFEMIQDKLEIIVFPNQASLVDNNYSNFYIGAQNAYPVKNGAFTGEIGLEVLESLHIKHIMIGHSERRMYFGEDNTAILQKYNFFMQENMRIMFCIGEDSNVTNIKDFLARQLDRIDISYPLLTVAYEPVWSIGSGKIPDINDIAQVVDILRSFGVQKVLYGGSVNIANVKEICSITDGVLVGGASLNSGDFANIVCQIRQ</sequence>
<dbReference type="EC" id="5.3.1.1" evidence="3"/>
<dbReference type="EMBL" id="NXLQ01000002">
    <property type="protein sequence ID" value="RDU67148.1"/>
    <property type="molecule type" value="Genomic_DNA"/>
</dbReference>
<keyword evidence="2 3" id="KW-0413">Isomerase</keyword>
<dbReference type="GO" id="GO:0046166">
    <property type="term" value="P:glyceraldehyde-3-phosphate biosynthetic process"/>
    <property type="evidence" value="ECO:0007669"/>
    <property type="project" value="TreeGrafter"/>
</dbReference>
<dbReference type="CDD" id="cd00311">
    <property type="entry name" value="TIM"/>
    <property type="match status" value="1"/>
</dbReference>
<dbReference type="UniPathway" id="UPA00138"/>
<comment type="subcellular location">
    <subcellularLocation>
        <location evidence="3">Cytoplasm</location>
    </subcellularLocation>
</comment>
<comment type="caution">
    <text evidence="4">The sequence shown here is derived from an EMBL/GenBank/DDBJ whole genome shotgun (WGS) entry which is preliminary data.</text>
</comment>
<evidence type="ECO:0000256" key="3">
    <source>
        <dbReference type="RuleBase" id="RU363013"/>
    </source>
</evidence>
<dbReference type="InterPro" id="IPR000652">
    <property type="entry name" value="Triosephosphate_isomerase"/>
</dbReference>
<keyword evidence="5" id="KW-1185">Reference proteome</keyword>
<dbReference type="SUPFAM" id="SSF51351">
    <property type="entry name" value="Triosephosphate isomerase (TIM)"/>
    <property type="match status" value="1"/>
</dbReference>
<evidence type="ECO:0000256" key="1">
    <source>
        <dbReference type="ARBA" id="ARBA00007422"/>
    </source>
</evidence>
<dbReference type="PANTHER" id="PTHR21139">
    <property type="entry name" value="TRIOSEPHOSPHATE ISOMERASE"/>
    <property type="match status" value="1"/>
</dbReference>
<dbReference type="UniPathway" id="UPA00109">
    <property type="reaction ID" value="UER00189"/>
</dbReference>
<name>A0A3D8IPG1_9HELI</name>
<dbReference type="GO" id="GO:0006096">
    <property type="term" value="P:glycolytic process"/>
    <property type="evidence" value="ECO:0007669"/>
    <property type="project" value="UniProtKB-UniPathway"/>
</dbReference>
<dbReference type="RefSeq" id="WP_115542445.1">
    <property type="nucleotide sequence ID" value="NZ_NXLQ01000002.1"/>
</dbReference>
<comment type="catalytic activity">
    <reaction evidence="3">
        <text>D-glyceraldehyde 3-phosphate = dihydroxyacetone phosphate</text>
        <dbReference type="Rhea" id="RHEA:18585"/>
        <dbReference type="ChEBI" id="CHEBI:57642"/>
        <dbReference type="ChEBI" id="CHEBI:59776"/>
        <dbReference type="EC" id="5.3.1.1"/>
    </reaction>
</comment>
<dbReference type="GO" id="GO:0004807">
    <property type="term" value="F:triose-phosphate isomerase activity"/>
    <property type="evidence" value="ECO:0007669"/>
    <property type="project" value="UniProtKB-EC"/>
</dbReference>
<dbReference type="OrthoDB" id="9809429at2"/>
<reference evidence="4 5" key="1">
    <citation type="submission" date="2018-04" db="EMBL/GenBank/DDBJ databases">
        <title>Novel Campyloabacter and Helicobacter Species and Strains.</title>
        <authorList>
            <person name="Mannion A.J."/>
            <person name="Shen Z."/>
            <person name="Fox J.G."/>
        </authorList>
    </citation>
    <scope>NUCLEOTIDE SEQUENCE [LARGE SCALE GENOMIC DNA]</scope>
    <source>
        <strain evidence="4 5">MIT 17-337</strain>
    </source>
</reference>
<dbReference type="Gene3D" id="3.20.20.70">
    <property type="entry name" value="Aldolase class I"/>
    <property type="match status" value="1"/>
</dbReference>
<keyword evidence="3" id="KW-0312">Gluconeogenesis</keyword>
<comment type="pathway">
    <text evidence="3">Carbohydrate biosynthesis; gluconeogenesis.</text>
</comment>
<comment type="similarity">
    <text evidence="1 3">Belongs to the triosephosphate isomerase family.</text>
</comment>
<gene>
    <name evidence="4" type="ORF">CQA53_02545</name>
</gene>